<keyword evidence="3" id="KW-0832">Ubl conjugation</keyword>
<dbReference type="SUPFAM" id="SSF56349">
    <property type="entry name" value="DNA breaking-rejoining enzymes"/>
    <property type="match status" value="1"/>
</dbReference>
<evidence type="ECO:0000313" key="9">
    <source>
        <dbReference type="Proteomes" id="UP001159405"/>
    </source>
</evidence>
<feature type="non-terminal residue" evidence="8">
    <location>
        <position position="351"/>
    </location>
</feature>
<keyword evidence="9" id="KW-1185">Reference proteome</keyword>
<evidence type="ECO:0000256" key="4">
    <source>
        <dbReference type="ARBA" id="ARBA00023172"/>
    </source>
</evidence>
<feature type="compositionally biased region" description="Basic and acidic residues" evidence="5">
    <location>
        <begin position="135"/>
        <end position="147"/>
    </location>
</feature>
<dbReference type="Pfam" id="PF12012">
    <property type="entry name" value="DUF3504"/>
    <property type="match status" value="1"/>
</dbReference>
<evidence type="ECO:0000259" key="6">
    <source>
        <dbReference type="Pfam" id="PF12012"/>
    </source>
</evidence>
<evidence type="ECO:0000256" key="5">
    <source>
        <dbReference type="SAM" id="MobiDB-lite"/>
    </source>
</evidence>
<name>A0ABN8S688_9CNID</name>
<feature type="region of interest" description="Disordered" evidence="5">
    <location>
        <begin position="118"/>
        <end position="155"/>
    </location>
</feature>
<keyword evidence="1" id="KW-1017">Isopeptide bond</keyword>
<keyword evidence="4" id="KW-0233">DNA recombination</keyword>
<dbReference type="PANTHER" id="PTHR46963">
    <property type="entry name" value="SIMILAR TO RIKEN CDNA E130308A19"/>
    <property type="match status" value="1"/>
</dbReference>
<sequence>MACRFIEADDELIELLKCESENKNTKRSTGYWKGIFEKWAKTRGKEEQLESYDIPELNEALSQFYAELRKENGQDYEPDSLKVMQAALDRYLRSKNYPKSIVRDTEFLSSRKVLEGKARKLREQGMGKRPNKSKSLTDKGRRGDTMAKRPTRQGGLRVKPRLATPKMFATGEKRCPVALFKQYLEKRPEEMKKTGPFYLAVIDKPQTSAVWYKKTPMGKNTVNNIMKTMKEDSPLKDVCPEKKLTNHSARKTVVKKLKSSGIPKCEIKNITGHNSEQGLDDYDSGDENEQKIISNIIDNAKPASTSRQVLHPLSSVQTQSRSASSHVYNFSHCNVTLNVAGNHSLQSSLTR</sequence>
<gene>
    <name evidence="8" type="ORF">PLOB_00033409</name>
</gene>
<feature type="domain" description="ZMYM2-like/QRICH1 C-terminal" evidence="6">
    <location>
        <begin position="169"/>
        <end position="228"/>
    </location>
</feature>
<evidence type="ECO:0000259" key="7">
    <source>
        <dbReference type="Pfam" id="PF25561"/>
    </source>
</evidence>
<dbReference type="Gene3D" id="1.10.443.10">
    <property type="entry name" value="Intergrase catalytic core"/>
    <property type="match status" value="1"/>
</dbReference>
<dbReference type="InterPro" id="IPR057926">
    <property type="entry name" value="QRICH1_dom"/>
</dbReference>
<protein>
    <recommendedName>
        <fullName evidence="10">DUF3504 domain-containing protein</fullName>
    </recommendedName>
</protein>
<comment type="caution">
    <text evidence="8">The sequence shown here is derived from an EMBL/GenBank/DDBJ whole genome shotgun (WGS) entry which is preliminary data.</text>
</comment>
<evidence type="ECO:0008006" key="10">
    <source>
        <dbReference type="Google" id="ProtNLM"/>
    </source>
</evidence>
<dbReference type="PANTHER" id="PTHR46963:SF2">
    <property type="match status" value="1"/>
</dbReference>
<evidence type="ECO:0000256" key="1">
    <source>
        <dbReference type="ARBA" id="ARBA00022499"/>
    </source>
</evidence>
<dbReference type="InterPro" id="IPR013762">
    <property type="entry name" value="Integrase-like_cat_sf"/>
</dbReference>
<dbReference type="InterPro" id="IPR011010">
    <property type="entry name" value="DNA_brk_join_enz"/>
</dbReference>
<evidence type="ECO:0000256" key="2">
    <source>
        <dbReference type="ARBA" id="ARBA00022553"/>
    </source>
</evidence>
<evidence type="ECO:0000256" key="3">
    <source>
        <dbReference type="ARBA" id="ARBA00022843"/>
    </source>
</evidence>
<reference evidence="8 9" key="1">
    <citation type="submission" date="2022-05" db="EMBL/GenBank/DDBJ databases">
        <authorList>
            <consortium name="Genoscope - CEA"/>
            <person name="William W."/>
        </authorList>
    </citation>
    <scope>NUCLEOTIDE SEQUENCE [LARGE SCALE GENOMIC DNA]</scope>
</reference>
<evidence type="ECO:0000313" key="8">
    <source>
        <dbReference type="EMBL" id="CAH3185790.1"/>
    </source>
</evidence>
<organism evidence="8 9">
    <name type="scientific">Porites lobata</name>
    <dbReference type="NCBI Taxonomy" id="104759"/>
    <lineage>
        <taxon>Eukaryota</taxon>
        <taxon>Metazoa</taxon>
        <taxon>Cnidaria</taxon>
        <taxon>Anthozoa</taxon>
        <taxon>Hexacorallia</taxon>
        <taxon>Scleractinia</taxon>
        <taxon>Fungiina</taxon>
        <taxon>Poritidae</taxon>
        <taxon>Porites</taxon>
    </lineage>
</organism>
<feature type="domain" description="QRICH1-like" evidence="7">
    <location>
        <begin position="41"/>
        <end position="109"/>
    </location>
</feature>
<proteinExistence type="predicted"/>
<dbReference type="InterPro" id="IPR042838">
    <property type="entry name" value="KIAA1958"/>
</dbReference>
<dbReference type="EMBL" id="CALNXK010000444">
    <property type="protein sequence ID" value="CAH3185790.1"/>
    <property type="molecule type" value="Genomic_DNA"/>
</dbReference>
<dbReference type="Proteomes" id="UP001159405">
    <property type="component" value="Unassembled WGS sequence"/>
</dbReference>
<accession>A0ABN8S688</accession>
<dbReference type="InterPro" id="IPR021893">
    <property type="entry name" value="ZMYM2-like_C"/>
</dbReference>
<keyword evidence="2" id="KW-0597">Phosphoprotein</keyword>
<dbReference type="Pfam" id="PF25561">
    <property type="entry name" value="QRICH1"/>
    <property type="match status" value="1"/>
</dbReference>